<dbReference type="Pfam" id="PF00436">
    <property type="entry name" value="SSB"/>
    <property type="match status" value="1"/>
</dbReference>
<dbReference type="NCBIfam" id="NF004476">
    <property type="entry name" value="PRK05813.1"/>
    <property type="match status" value="1"/>
</dbReference>
<dbReference type="Gene3D" id="2.40.50.140">
    <property type="entry name" value="Nucleic acid-binding proteins"/>
    <property type="match status" value="2"/>
</dbReference>
<proteinExistence type="predicted"/>
<keyword evidence="1 2" id="KW-0238">DNA-binding</keyword>
<dbReference type="PROSITE" id="PS50935">
    <property type="entry name" value="SSB"/>
    <property type="match status" value="1"/>
</dbReference>
<dbReference type="EMBL" id="OFSM01000006">
    <property type="protein sequence ID" value="SOY28785.1"/>
    <property type="molecule type" value="Genomic_DNA"/>
</dbReference>
<evidence type="ECO:0000313" key="4">
    <source>
        <dbReference type="Proteomes" id="UP000236311"/>
    </source>
</evidence>
<dbReference type="AlphaFoldDB" id="A0A2K4ZE91"/>
<protein>
    <submittedName>
        <fullName evidence="3">Single-stranded DNA-binding protein ssb</fullName>
    </submittedName>
</protein>
<keyword evidence="4" id="KW-1185">Reference proteome</keyword>
<dbReference type="InterPro" id="IPR000424">
    <property type="entry name" value="Primosome_PriB/ssb"/>
</dbReference>
<evidence type="ECO:0000256" key="2">
    <source>
        <dbReference type="PROSITE-ProRule" id="PRU00252"/>
    </source>
</evidence>
<evidence type="ECO:0000313" key="3">
    <source>
        <dbReference type="EMBL" id="SOY28785.1"/>
    </source>
</evidence>
<sequence length="215" mass="24206">MKDERMENNGVCVIGEIMSGFSYSHEMFGERFFRTDILVCRASGIMDAVPLMFPEELVDGERDYSDSIVEITGQFRSYNKKEGGESHLELSVFVQEIRFLEGECTDYGSNNRVFLKGFLCKPPSYRKTPLGRKICDLLLAVNRPCGKSDYIPCIVWGKDAVLASGLDVGSAVNVTGRIQSREYSKKLSETETEKRVAYEVSVNRLETEIQSSYTG</sequence>
<name>A0A2K4ZE91_9FIRM</name>
<dbReference type="OrthoDB" id="9780175at2"/>
<dbReference type="InterPro" id="IPR012340">
    <property type="entry name" value="NA-bd_OB-fold"/>
</dbReference>
<dbReference type="GO" id="GO:0003697">
    <property type="term" value="F:single-stranded DNA binding"/>
    <property type="evidence" value="ECO:0007669"/>
    <property type="project" value="InterPro"/>
</dbReference>
<gene>
    <name evidence="3" type="primary">ssb_1</name>
    <name evidence="3" type="ORF">AMURIS_01496</name>
</gene>
<reference evidence="3 4" key="1">
    <citation type="submission" date="2018-01" db="EMBL/GenBank/DDBJ databases">
        <authorList>
            <person name="Gaut B.S."/>
            <person name="Morton B.R."/>
            <person name="Clegg M.T."/>
            <person name="Duvall M.R."/>
        </authorList>
    </citation>
    <scope>NUCLEOTIDE SEQUENCE [LARGE SCALE GENOMIC DNA]</scope>
    <source>
        <strain evidence="3">GP69</strain>
    </source>
</reference>
<organism evidence="3 4">
    <name type="scientific">Acetatifactor muris</name>
    <dbReference type="NCBI Taxonomy" id="879566"/>
    <lineage>
        <taxon>Bacteria</taxon>
        <taxon>Bacillati</taxon>
        <taxon>Bacillota</taxon>
        <taxon>Clostridia</taxon>
        <taxon>Lachnospirales</taxon>
        <taxon>Lachnospiraceae</taxon>
        <taxon>Acetatifactor</taxon>
    </lineage>
</organism>
<dbReference type="SUPFAM" id="SSF50249">
    <property type="entry name" value="Nucleic acid-binding proteins"/>
    <property type="match status" value="2"/>
</dbReference>
<dbReference type="RefSeq" id="WP_103238855.1">
    <property type="nucleotide sequence ID" value="NZ_JANJZD010000006.1"/>
</dbReference>
<evidence type="ECO:0000256" key="1">
    <source>
        <dbReference type="ARBA" id="ARBA00023125"/>
    </source>
</evidence>
<accession>A0A2K4ZE91</accession>
<dbReference type="Proteomes" id="UP000236311">
    <property type="component" value="Unassembled WGS sequence"/>
</dbReference>